<dbReference type="InterPro" id="IPR016181">
    <property type="entry name" value="Acyl_CoA_acyltransferase"/>
</dbReference>
<dbReference type="Pfam" id="PF04377">
    <property type="entry name" value="ATE_C"/>
    <property type="match status" value="1"/>
</dbReference>
<evidence type="ECO:0000256" key="1">
    <source>
        <dbReference type="ARBA" id="ARBA00022490"/>
    </source>
</evidence>
<dbReference type="Pfam" id="PF04376">
    <property type="entry name" value="ATE_N"/>
    <property type="match status" value="1"/>
</dbReference>
<name>A0A1V3NHG4_9GAMM</name>
<comment type="similarity">
    <text evidence="4">Belongs to the R-transferase family. Bpt subfamily.</text>
</comment>
<proteinExistence type="inferred from homology"/>
<comment type="catalytic activity">
    <reaction evidence="4">
        <text>N-terminal L-aspartyl-[protein] + L-leucyl-tRNA(Leu) = N-terminal L-leucyl-L-aspartyl-[protein] + tRNA(Leu) + H(+)</text>
        <dbReference type="Rhea" id="RHEA:50420"/>
        <dbReference type="Rhea" id="RHEA-COMP:9613"/>
        <dbReference type="Rhea" id="RHEA-COMP:9622"/>
        <dbReference type="Rhea" id="RHEA-COMP:12669"/>
        <dbReference type="Rhea" id="RHEA-COMP:12674"/>
        <dbReference type="ChEBI" id="CHEBI:15378"/>
        <dbReference type="ChEBI" id="CHEBI:64720"/>
        <dbReference type="ChEBI" id="CHEBI:78442"/>
        <dbReference type="ChEBI" id="CHEBI:78494"/>
        <dbReference type="ChEBI" id="CHEBI:133042"/>
        <dbReference type="EC" id="2.3.2.29"/>
    </reaction>
</comment>
<feature type="domain" description="N-end rule aminoacyl transferase C-terminal" evidence="6">
    <location>
        <begin position="106"/>
        <end position="227"/>
    </location>
</feature>
<comment type="subcellular location">
    <subcellularLocation>
        <location evidence="4">Cytoplasm</location>
    </subcellularLocation>
</comment>
<gene>
    <name evidence="4" type="primary">bpt</name>
    <name evidence="7" type="ORF">B1C78_09250</name>
</gene>
<dbReference type="OrthoDB" id="9782022at2"/>
<dbReference type="InterPro" id="IPR007471">
    <property type="entry name" value="N-end_Aminoacyl_Trfase_N"/>
</dbReference>
<dbReference type="Proteomes" id="UP000189462">
    <property type="component" value="Unassembled WGS sequence"/>
</dbReference>
<dbReference type="HAMAP" id="MF_00689">
    <property type="entry name" value="Bpt"/>
    <property type="match status" value="1"/>
</dbReference>
<keyword evidence="2 4" id="KW-0808">Transferase</keyword>
<comment type="function">
    <text evidence="4">Functions in the N-end rule pathway of protein degradation where it conjugates Leu from its aminoacyl-tRNA to the N-termini of proteins containing an N-terminal aspartate or glutamate.</text>
</comment>
<keyword evidence="3 4" id="KW-0012">Acyltransferase</keyword>
<evidence type="ECO:0000313" key="7">
    <source>
        <dbReference type="EMBL" id="OOG24216.1"/>
    </source>
</evidence>
<dbReference type="InterPro" id="IPR030700">
    <property type="entry name" value="N-end_Aminoacyl_Trfase"/>
</dbReference>
<dbReference type="NCBIfam" id="NF002341">
    <property type="entry name" value="PRK01305.1-1"/>
    <property type="match status" value="1"/>
</dbReference>
<feature type="domain" description="N-end aminoacyl transferase N-terminal" evidence="5">
    <location>
        <begin position="17"/>
        <end position="86"/>
    </location>
</feature>
<dbReference type="PANTHER" id="PTHR21367">
    <property type="entry name" value="ARGININE-TRNA-PROTEIN TRANSFERASE 1"/>
    <property type="match status" value="1"/>
</dbReference>
<keyword evidence="8" id="KW-1185">Reference proteome</keyword>
<evidence type="ECO:0000256" key="3">
    <source>
        <dbReference type="ARBA" id="ARBA00023315"/>
    </source>
</evidence>
<protein>
    <recommendedName>
        <fullName evidence="4">Aspartate/glutamate leucyltransferase</fullName>
        <ecNumber evidence="4">2.3.2.29</ecNumber>
    </recommendedName>
</protein>
<dbReference type="AlphaFoldDB" id="A0A1V3NHG4"/>
<dbReference type="GO" id="GO:0004057">
    <property type="term" value="F:arginyl-tRNA--protein transferase activity"/>
    <property type="evidence" value="ECO:0007669"/>
    <property type="project" value="InterPro"/>
</dbReference>
<dbReference type="InterPro" id="IPR007472">
    <property type="entry name" value="N-end_Aminoacyl_Trfase_C"/>
</dbReference>
<dbReference type="GO" id="GO:0008914">
    <property type="term" value="F:leucyl-tRNA--protein transferase activity"/>
    <property type="evidence" value="ECO:0007669"/>
    <property type="project" value="UniProtKB-UniRule"/>
</dbReference>
<dbReference type="EC" id="2.3.2.29" evidence="4"/>
<dbReference type="EMBL" id="MVBK01000050">
    <property type="protein sequence ID" value="OOG24216.1"/>
    <property type="molecule type" value="Genomic_DNA"/>
</dbReference>
<dbReference type="InterPro" id="IPR017138">
    <property type="entry name" value="Asp_Glu_LeuTrfase"/>
</dbReference>
<dbReference type="GO" id="GO:0005737">
    <property type="term" value="C:cytoplasm"/>
    <property type="evidence" value="ECO:0007669"/>
    <property type="project" value="UniProtKB-SubCell"/>
</dbReference>
<sequence>MRIETAPLHFYITPPEPCPYLPDRQMMSVFADPRAEMDTGVYGQLAQAGFRRSGRHVYRHQCPGCNACVAVRVPVERFRPNRAQRRVWRRNKDLTVHCAPAAPREEHFDLYRRYVDTRHAGGGMDNPSPREYWRFISSEWSDTDLVEFRAGDRLVCVAVCDRLPDGLSAVYTYFDPEESGRSPGTHAILWQIAEARRLGLPHVYLGYWIAESPKMAYKADFRPAEGLRDGIWDTL</sequence>
<organism evidence="7 8">
    <name type="scientific">Thioalkalivibrio denitrificans</name>
    <dbReference type="NCBI Taxonomy" id="108003"/>
    <lineage>
        <taxon>Bacteria</taxon>
        <taxon>Pseudomonadati</taxon>
        <taxon>Pseudomonadota</taxon>
        <taxon>Gammaproteobacteria</taxon>
        <taxon>Chromatiales</taxon>
        <taxon>Ectothiorhodospiraceae</taxon>
        <taxon>Thioalkalivibrio</taxon>
    </lineage>
</organism>
<evidence type="ECO:0000256" key="2">
    <source>
        <dbReference type="ARBA" id="ARBA00022679"/>
    </source>
</evidence>
<dbReference type="NCBIfam" id="NF002346">
    <property type="entry name" value="PRK01305.2-3"/>
    <property type="match status" value="1"/>
</dbReference>
<comment type="caution">
    <text evidence="7">The sequence shown here is derived from an EMBL/GenBank/DDBJ whole genome shotgun (WGS) entry which is preliminary data.</text>
</comment>
<dbReference type="NCBIfam" id="NF002342">
    <property type="entry name" value="PRK01305.1-3"/>
    <property type="match status" value="1"/>
</dbReference>
<keyword evidence="1 4" id="KW-0963">Cytoplasm</keyword>
<dbReference type="STRING" id="108003.B1C78_09250"/>
<dbReference type="PIRSF" id="PIRSF037208">
    <property type="entry name" value="ATE_pro_prd"/>
    <property type="match status" value="1"/>
</dbReference>
<evidence type="ECO:0000259" key="5">
    <source>
        <dbReference type="Pfam" id="PF04376"/>
    </source>
</evidence>
<dbReference type="PANTHER" id="PTHR21367:SF1">
    <property type="entry name" value="ARGINYL-TRNA--PROTEIN TRANSFERASE 1"/>
    <property type="match status" value="1"/>
</dbReference>
<comment type="catalytic activity">
    <reaction evidence="4">
        <text>N-terminal L-glutamyl-[protein] + L-leucyl-tRNA(Leu) = N-terminal L-leucyl-L-glutamyl-[protein] + tRNA(Leu) + H(+)</text>
        <dbReference type="Rhea" id="RHEA:50412"/>
        <dbReference type="Rhea" id="RHEA-COMP:9613"/>
        <dbReference type="Rhea" id="RHEA-COMP:9622"/>
        <dbReference type="Rhea" id="RHEA-COMP:12664"/>
        <dbReference type="Rhea" id="RHEA-COMP:12668"/>
        <dbReference type="ChEBI" id="CHEBI:15378"/>
        <dbReference type="ChEBI" id="CHEBI:64721"/>
        <dbReference type="ChEBI" id="CHEBI:78442"/>
        <dbReference type="ChEBI" id="CHEBI:78494"/>
        <dbReference type="ChEBI" id="CHEBI:133041"/>
        <dbReference type="EC" id="2.3.2.29"/>
    </reaction>
</comment>
<dbReference type="SUPFAM" id="SSF55729">
    <property type="entry name" value="Acyl-CoA N-acyltransferases (Nat)"/>
    <property type="match status" value="1"/>
</dbReference>
<reference evidence="7 8" key="1">
    <citation type="submission" date="2017-02" db="EMBL/GenBank/DDBJ databases">
        <title>Genomic diversity within the haloalkaliphilic genus Thioalkalivibrio.</title>
        <authorList>
            <person name="Ahn A.-C."/>
            <person name="Meier-Kolthoff J."/>
            <person name="Overmars L."/>
            <person name="Richter M."/>
            <person name="Woyke T."/>
            <person name="Sorokin D.Y."/>
            <person name="Muyzer G."/>
        </authorList>
    </citation>
    <scope>NUCLEOTIDE SEQUENCE [LARGE SCALE GENOMIC DNA]</scope>
    <source>
        <strain evidence="7 8">ALJD</strain>
    </source>
</reference>
<evidence type="ECO:0000259" key="6">
    <source>
        <dbReference type="Pfam" id="PF04377"/>
    </source>
</evidence>
<dbReference type="GO" id="GO:0071596">
    <property type="term" value="P:ubiquitin-dependent protein catabolic process via the N-end rule pathway"/>
    <property type="evidence" value="ECO:0007669"/>
    <property type="project" value="InterPro"/>
</dbReference>
<accession>A0A1V3NHG4</accession>
<evidence type="ECO:0000313" key="8">
    <source>
        <dbReference type="Proteomes" id="UP000189462"/>
    </source>
</evidence>
<evidence type="ECO:0000256" key="4">
    <source>
        <dbReference type="HAMAP-Rule" id="MF_00689"/>
    </source>
</evidence>